<proteinExistence type="predicted"/>
<protein>
    <submittedName>
        <fullName evidence="1">Uncharacterized protein</fullName>
    </submittedName>
</protein>
<evidence type="ECO:0000313" key="1">
    <source>
        <dbReference type="EMBL" id="DAF54024.1"/>
    </source>
</evidence>
<reference evidence="1" key="1">
    <citation type="journal article" date="2021" name="Proc. Natl. Acad. Sci. U.S.A.">
        <title>A Catalog of Tens of Thousands of Viruses from Human Metagenomes Reveals Hidden Associations with Chronic Diseases.</title>
        <authorList>
            <person name="Tisza M.J."/>
            <person name="Buck C.B."/>
        </authorList>
    </citation>
    <scope>NUCLEOTIDE SEQUENCE</scope>
    <source>
        <strain evidence="1">CtFgp7</strain>
    </source>
</reference>
<dbReference type="EMBL" id="BK032669">
    <property type="protein sequence ID" value="DAF54024.1"/>
    <property type="molecule type" value="Genomic_DNA"/>
</dbReference>
<sequence length="213" mass="22640">MSEETTTAVENADAQAVETAAGDTVAENKGDYVFDAVDGIDAELAKNFDAGFGKYAKDAGIDKDGAAKLRASMLGALAEQGKTRAAELKAYNDKCAAEIKEMFGAEYDARMNAVSSLISQADGMPNGEFRKFFSGTGLMNDPTFIRFMDMIARVMPGESKMFSTKATVDSAEDVKAEIAALMSGEAYRDGANPGHDAAVEKVFALRRRLAGEA</sequence>
<name>A0A8S5SSV1_9CAUD</name>
<accession>A0A8S5SSV1</accession>
<organism evidence="1">
    <name type="scientific">Siphoviridae sp. ctFgp7</name>
    <dbReference type="NCBI Taxonomy" id="2827821"/>
    <lineage>
        <taxon>Viruses</taxon>
        <taxon>Duplodnaviria</taxon>
        <taxon>Heunggongvirae</taxon>
        <taxon>Uroviricota</taxon>
        <taxon>Caudoviricetes</taxon>
    </lineage>
</organism>